<evidence type="ECO:0000313" key="5">
    <source>
        <dbReference type="EMBL" id="KAG6584216.1"/>
    </source>
</evidence>
<feature type="compositionally biased region" description="Low complexity" evidence="1">
    <location>
        <begin position="68"/>
        <end position="78"/>
    </location>
</feature>
<dbReference type="PROSITE" id="PS50151">
    <property type="entry name" value="UVR"/>
    <property type="match status" value="2"/>
</dbReference>
<comment type="caution">
    <text evidence="5">The sequence shown here is derived from an EMBL/GenBank/DDBJ whole genome shotgun (WGS) entry which is preliminary data.</text>
</comment>
<evidence type="ECO:0000313" key="6">
    <source>
        <dbReference type="Proteomes" id="UP000685013"/>
    </source>
</evidence>
<feature type="domain" description="ApaG" evidence="4">
    <location>
        <begin position="161"/>
        <end position="292"/>
    </location>
</feature>
<feature type="transmembrane region" description="Helical" evidence="2">
    <location>
        <begin position="382"/>
        <end position="405"/>
    </location>
</feature>
<dbReference type="Pfam" id="PF02151">
    <property type="entry name" value="UVR"/>
    <property type="match status" value="2"/>
</dbReference>
<accession>A0AAV6MQF8</accession>
<dbReference type="InterPro" id="IPR007474">
    <property type="entry name" value="ApaG_domain"/>
</dbReference>
<keyword evidence="2" id="KW-0812">Transmembrane</keyword>
<feature type="transmembrane region" description="Helical" evidence="2">
    <location>
        <begin position="445"/>
        <end position="468"/>
    </location>
</feature>
<dbReference type="EMBL" id="JAGKQH010000013">
    <property type="protein sequence ID" value="KAG6584216.1"/>
    <property type="molecule type" value="Genomic_DNA"/>
</dbReference>
<feature type="region of interest" description="Disordered" evidence="1">
    <location>
        <begin position="514"/>
        <end position="539"/>
    </location>
</feature>
<feature type="domain" description="UVR" evidence="3">
    <location>
        <begin position="83"/>
        <end position="118"/>
    </location>
</feature>
<gene>
    <name evidence="5" type="ORF">SDJN03_20148</name>
</gene>
<dbReference type="Pfam" id="PF04379">
    <property type="entry name" value="DUF525"/>
    <property type="match status" value="1"/>
</dbReference>
<keyword evidence="6" id="KW-1185">Reference proteome</keyword>
<feature type="transmembrane region" description="Helical" evidence="2">
    <location>
        <begin position="554"/>
        <end position="578"/>
    </location>
</feature>
<feature type="non-terminal residue" evidence="5">
    <location>
        <position position="1"/>
    </location>
</feature>
<keyword evidence="2" id="KW-0472">Membrane</keyword>
<proteinExistence type="predicted"/>
<evidence type="ECO:0000256" key="2">
    <source>
        <dbReference type="SAM" id="Phobius"/>
    </source>
</evidence>
<reference evidence="5 6" key="1">
    <citation type="journal article" date="2021" name="Hortic Res">
        <title>The domestication of Cucurbita argyrosperma as revealed by the genome of its wild relative.</title>
        <authorList>
            <person name="Barrera-Redondo J."/>
            <person name="Sanchez-de la Vega G."/>
            <person name="Aguirre-Liguori J.A."/>
            <person name="Castellanos-Morales G."/>
            <person name="Gutierrez-Guerrero Y.T."/>
            <person name="Aguirre-Dugua X."/>
            <person name="Aguirre-Planter E."/>
            <person name="Tenaillon M.I."/>
            <person name="Lira-Saade R."/>
            <person name="Eguiarte L.E."/>
        </authorList>
    </citation>
    <scope>NUCLEOTIDE SEQUENCE [LARGE SCALE GENOMIC DNA]</scope>
    <source>
        <strain evidence="5">JBR-2021</strain>
    </source>
</reference>
<dbReference type="PROSITE" id="PS51087">
    <property type="entry name" value="APAG"/>
    <property type="match status" value="1"/>
</dbReference>
<keyword evidence="2" id="KW-1133">Transmembrane helix</keyword>
<dbReference type="InterPro" id="IPR050718">
    <property type="entry name" value="ApaG-like"/>
</dbReference>
<protein>
    <submittedName>
        <fullName evidence="5">Uncharacterized protein</fullName>
    </submittedName>
</protein>
<evidence type="ECO:0000259" key="4">
    <source>
        <dbReference type="PROSITE" id="PS51087"/>
    </source>
</evidence>
<feature type="region of interest" description="Disordered" evidence="1">
    <location>
        <begin position="59"/>
        <end position="78"/>
    </location>
</feature>
<feature type="transmembrane region" description="Helical" evidence="2">
    <location>
        <begin position="480"/>
        <end position="501"/>
    </location>
</feature>
<sequence length="645" mass="72898">MHSLSFKVLGDFNARSRMNLPGRGSFCVPEMEVGAMRCFGRHRAFGRTCRIVACASERNGDGGGGGQSQSSSTSPSRSFLSRSETYALLKQQLEVAAKSEDYEEAARIRDSLKLFEEEEPVLRLRRLMKEAISSERFEDAAKYRDELNEIAPHCLLKCASDATTLGIRVQVRSVYIEGRSQPSKNHYFFAYRIRITNNSDRPIQLLRRHWIITDANGRTENVWGVGVIGEQPVILPRTGFEYSSACPLSTANGRMEGDFEMKYIDRVGEQSFNSCFNSSFWCFAWKSRDFDTGLALSLVVLTRAGQQRADGGCSTESWVQWRTARWKLELGICLQNGKDCEPVKDMCPTNSLVISFERRGQGSSKKSWQPIMTDDTTTSSYWLNWRVVLCIIWVLLTLSFALFLIWKYEARGNKECNREETQKEEAGALYDDETWRPCFKGMHPAWLLAFRVLAFCVLLVLLIVTAVVDGGDIFYFYTQWTFTSITIYFGLGSLLSVYGCYQYQKKVSGEKVDNVEGDAEQGTSTSGGGSITSNTEKNPSIREEHHLIRQRAGFWGYVFQIIFQLIVNMHTINAVFLLGDTALNSLVLDRGPNAHSLLWHLHTDHKTKTPCIFNAVPSILSMHEVIDEVILKDISLNFSKGGKEA</sequence>
<dbReference type="NCBIfam" id="NF003967">
    <property type="entry name" value="PRK05461.1"/>
    <property type="match status" value="1"/>
</dbReference>
<evidence type="ECO:0000259" key="3">
    <source>
        <dbReference type="PROSITE" id="PS50151"/>
    </source>
</evidence>
<dbReference type="PANTHER" id="PTHR47191">
    <property type="entry name" value="OS05G0170800 PROTEIN"/>
    <property type="match status" value="1"/>
</dbReference>
<name>A0AAV6MQF8_9ROSI</name>
<feature type="domain" description="UVR" evidence="3">
    <location>
        <begin position="118"/>
        <end position="153"/>
    </location>
</feature>
<dbReference type="InterPro" id="IPR001943">
    <property type="entry name" value="UVR_dom"/>
</dbReference>
<dbReference type="Proteomes" id="UP000685013">
    <property type="component" value="Chromosome 13"/>
</dbReference>
<evidence type="ECO:0000256" key="1">
    <source>
        <dbReference type="SAM" id="MobiDB-lite"/>
    </source>
</evidence>
<dbReference type="AlphaFoldDB" id="A0AAV6MQF8"/>
<dbReference type="PANTHER" id="PTHR47191:SF2">
    <property type="entry name" value="OS05G0170800 PROTEIN"/>
    <property type="match status" value="1"/>
</dbReference>
<organism evidence="5 6">
    <name type="scientific">Cucurbita argyrosperma subsp. sororia</name>
    <dbReference type="NCBI Taxonomy" id="37648"/>
    <lineage>
        <taxon>Eukaryota</taxon>
        <taxon>Viridiplantae</taxon>
        <taxon>Streptophyta</taxon>
        <taxon>Embryophyta</taxon>
        <taxon>Tracheophyta</taxon>
        <taxon>Spermatophyta</taxon>
        <taxon>Magnoliopsida</taxon>
        <taxon>eudicotyledons</taxon>
        <taxon>Gunneridae</taxon>
        <taxon>Pentapetalae</taxon>
        <taxon>rosids</taxon>
        <taxon>fabids</taxon>
        <taxon>Cucurbitales</taxon>
        <taxon>Cucurbitaceae</taxon>
        <taxon>Cucurbiteae</taxon>
        <taxon>Cucurbita</taxon>
    </lineage>
</organism>